<dbReference type="PANTHER" id="PTHR23546:SF1">
    <property type="entry name" value="MEMBRANE PROTEIN"/>
    <property type="match status" value="1"/>
</dbReference>
<keyword evidence="3" id="KW-1133">Transmembrane helix</keyword>
<evidence type="ECO:0000313" key="7">
    <source>
        <dbReference type="EMBL" id="NMU94152.1"/>
    </source>
</evidence>
<dbReference type="PANTHER" id="PTHR23546">
    <property type="entry name" value="TRANSPORT PROTEIN"/>
    <property type="match status" value="1"/>
</dbReference>
<feature type="region of interest" description="Disordered" evidence="5">
    <location>
        <begin position="81"/>
        <end position="147"/>
    </location>
</feature>
<name>A0A848NT20_9BURK</name>
<dbReference type="PRINTS" id="PR01035">
    <property type="entry name" value="TCRTETA"/>
</dbReference>
<dbReference type="AlphaFoldDB" id="A0A848NT20"/>
<keyword evidence="2" id="KW-0812">Transmembrane</keyword>
<dbReference type="GO" id="GO:0022857">
    <property type="term" value="F:transmembrane transporter activity"/>
    <property type="evidence" value="ECO:0007669"/>
    <property type="project" value="InterPro"/>
</dbReference>
<feature type="compositionally biased region" description="Low complexity" evidence="5">
    <location>
        <begin position="115"/>
        <end position="125"/>
    </location>
</feature>
<feature type="compositionally biased region" description="Low complexity" evidence="5">
    <location>
        <begin position="137"/>
        <end position="147"/>
    </location>
</feature>
<protein>
    <submittedName>
        <fullName evidence="7">TCR/Tet family MFS transporter</fullName>
    </submittedName>
</protein>
<feature type="non-terminal residue" evidence="7">
    <location>
        <position position="147"/>
    </location>
</feature>
<dbReference type="GO" id="GO:0016020">
    <property type="term" value="C:membrane"/>
    <property type="evidence" value="ECO:0007669"/>
    <property type="project" value="UniProtKB-SubCell"/>
</dbReference>
<evidence type="ECO:0000256" key="1">
    <source>
        <dbReference type="ARBA" id="ARBA00004141"/>
    </source>
</evidence>
<dbReference type="InterPro" id="IPR001958">
    <property type="entry name" value="Tet-R_TetA/multi-R_MdtG-like"/>
</dbReference>
<dbReference type="InterPro" id="IPR011701">
    <property type="entry name" value="MFS"/>
</dbReference>
<proteinExistence type="predicted"/>
<gene>
    <name evidence="7" type="ORF">HGQ98_34660</name>
</gene>
<feature type="non-terminal residue" evidence="7">
    <location>
        <position position="1"/>
    </location>
</feature>
<feature type="domain" description="Major facilitator superfamily (MFS) profile" evidence="6">
    <location>
        <begin position="1"/>
        <end position="147"/>
    </location>
</feature>
<dbReference type="Pfam" id="PF07690">
    <property type="entry name" value="MFS_1"/>
    <property type="match status" value="1"/>
</dbReference>
<comment type="caution">
    <text evidence="7">The sequence shown here is derived from an EMBL/GenBank/DDBJ whole genome shotgun (WGS) entry which is preliminary data.</text>
</comment>
<dbReference type="Gene3D" id="1.20.1250.20">
    <property type="entry name" value="MFS general substrate transporter like domains"/>
    <property type="match status" value="1"/>
</dbReference>
<evidence type="ECO:0000259" key="6">
    <source>
        <dbReference type="PROSITE" id="PS50850"/>
    </source>
</evidence>
<dbReference type="RefSeq" id="WP_169538367.1">
    <property type="nucleotide sequence ID" value="NZ_JABBZE010001386.1"/>
</dbReference>
<comment type="subcellular location">
    <subcellularLocation>
        <location evidence="1">Membrane</location>
        <topology evidence="1">Multi-pass membrane protein</topology>
    </subcellularLocation>
</comment>
<evidence type="ECO:0000313" key="8">
    <source>
        <dbReference type="Proteomes" id="UP000542405"/>
    </source>
</evidence>
<organism evidence="7 8">
    <name type="scientific">Achromobacter ruhlandii</name>
    <dbReference type="NCBI Taxonomy" id="72557"/>
    <lineage>
        <taxon>Bacteria</taxon>
        <taxon>Pseudomonadati</taxon>
        <taxon>Pseudomonadota</taxon>
        <taxon>Betaproteobacteria</taxon>
        <taxon>Burkholderiales</taxon>
        <taxon>Alcaligenaceae</taxon>
        <taxon>Achromobacter</taxon>
    </lineage>
</organism>
<keyword evidence="4" id="KW-0472">Membrane</keyword>
<dbReference type="EMBL" id="JABBZE010001386">
    <property type="protein sequence ID" value="NMU94152.1"/>
    <property type="molecule type" value="Genomic_DNA"/>
</dbReference>
<dbReference type="SUPFAM" id="SSF103473">
    <property type="entry name" value="MFS general substrate transporter"/>
    <property type="match status" value="1"/>
</dbReference>
<evidence type="ECO:0000256" key="4">
    <source>
        <dbReference type="ARBA" id="ARBA00023136"/>
    </source>
</evidence>
<evidence type="ECO:0000256" key="3">
    <source>
        <dbReference type="ARBA" id="ARBA00022989"/>
    </source>
</evidence>
<dbReference type="Proteomes" id="UP000542405">
    <property type="component" value="Unassembled WGS sequence"/>
</dbReference>
<evidence type="ECO:0000256" key="5">
    <source>
        <dbReference type="SAM" id="MobiDB-lite"/>
    </source>
</evidence>
<accession>A0A848NT20</accession>
<dbReference type="PROSITE" id="PS50850">
    <property type="entry name" value="MFS"/>
    <property type="match status" value="1"/>
</dbReference>
<evidence type="ECO:0000256" key="2">
    <source>
        <dbReference type="ARBA" id="ARBA00022692"/>
    </source>
</evidence>
<reference evidence="7 8" key="1">
    <citation type="submission" date="2020-04" db="EMBL/GenBank/DDBJ databases">
        <title>Achromobacter ruhlandii genome sequencing and assembly.</title>
        <authorList>
            <person name="Martins R.C.R."/>
            <person name="Perdigao-Neto L.V."/>
            <person name="Levin A.S.S."/>
            <person name="Costa S.F."/>
        </authorList>
    </citation>
    <scope>NUCLEOTIDE SEQUENCE [LARGE SCALE GENOMIC DNA]</scope>
    <source>
        <strain evidence="7 8">9035ralo</strain>
    </source>
</reference>
<dbReference type="InterPro" id="IPR036259">
    <property type="entry name" value="MFS_trans_sf"/>
</dbReference>
<sequence>LMALRARIGAFTAAMPPVSAARMADITGPEKRGAMMARLGAANGLGMVLGPAIGGLLVKDSLTLPLYIAAALPPLGTLWPAAKLPSDAAPQPRATPPPTLRDRPLRPPPAPTPPALGAVTTAPTLVRRHAPDALPHAPGAPARAARG</sequence>
<dbReference type="InterPro" id="IPR020846">
    <property type="entry name" value="MFS_dom"/>
</dbReference>